<keyword evidence="3" id="KW-1185">Reference proteome</keyword>
<dbReference type="Proteomes" id="UP000618460">
    <property type="component" value="Unassembled WGS sequence"/>
</dbReference>
<gene>
    <name evidence="2" type="ORF">GCM10011351_17250</name>
</gene>
<dbReference type="RefSeq" id="WP_117154318.1">
    <property type="nucleotide sequence ID" value="NZ_BMLG01000007.1"/>
</dbReference>
<evidence type="ECO:0000313" key="2">
    <source>
        <dbReference type="EMBL" id="GGM31627.1"/>
    </source>
</evidence>
<dbReference type="EMBL" id="BMLG01000007">
    <property type="protein sequence ID" value="GGM31627.1"/>
    <property type="molecule type" value="Genomic_DNA"/>
</dbReference>
<accession>A0A917TP91</accession>
<keyword evidence="1" id="KW-1133">Transmembrane helix</keyword>
<name>A0A917TP91_9BACI</name>
<sequence>MLNIKKKKHVYTIIHLNENGFTLVSLLISVAIIGSTLTLIPTIFRLIEYDSHTSEYSIRQFFHFLSDELHKNKYDYVENNTIHLTNESGKRITISYYPEVIRRQVNGVGHEIFVRNIETFHVKELSYGVHVSIITTSGESYAKTFSFY</sequence>
<keyword evidence="1" id="KW-0472">Membrane</keyword>
<dbReference type="OrthoDB" id="2361316at2"/>
<keyword evidence="1" id="KW-0812">Transmembrane</keyword>
<evidence type="ECO:0000256" key="1">
    <source>
        <dbReference type="SAM" id="Phobius"/>
    </source>
</evidence>
<reference evidence="2" key="2">
    <citation type="submission" date="2020-09" db="EMBL/GenBank/DDBJ databases">
        <authorList>
            <person name="Sun Q."/>
            <person name="Zhou Y."/>
        </authorList>
    </citation>
    <scope>NUCLEOTIDE SEQUENCE</scope>
    <source>
        <strain evidence="2">CGMCC 1.6333</strain>
    </source>
</reference>
<dbReference type="Pfam" id="PF15980">
    <property type="entry name" value="ComGF"/>
    <property type="match status" value="1"/>
</dbReference>
<comment type="caution">
    <text evidence="2">The sequence shown here is derived from an EMBL/GenBank/DDBJ whole genome shotgun (WGS) entry which is preliminary data.</text>
</comment>
<proteinExistence type="predicted"/>
<feature type="transmembrane region" description="Helical" evidence="1">
    <location>
        <begin position="21"/>
        <end position="44"/>
    </location>
</feature>
<dbReference type="AlphaFoldDB" id="A0A917TP91"/>
<organism evidence="2 3">
    <name type="scientific">Paraliobacillus quinghaiensis</name>
    <dbReference type="NCBI Taxonomy" id="470815"/>
    <lineage>
        <taxon>Bacteria</taxon>
        <taxon>Bacillati</taxon>
        <taxon>Bacillota</taxon>
        <taxon>Bacilli</taxon>
        <taxon>Bacillales</taxon>
        <taxon>Bacillaceae</taxon>
        <taxon>Paraliobacillus</taxon>
    </lineage>
</organism>
<evidence type="ECO:0000313" key="3">
    <source>
        <dbReference type="Proteomes" id="UP000618460"/>
    </source>
</evidence>
<reference evidence="2" key="1">
    <citation type="journal article" date="2014" name="Int. J. Syst. Evol. Microbiol.">
        <title>Complete genome sequence of Corynebacterium casei LMG S-19264T (=DSM 44701T), isolated from a smear-ripened cheese.</title>
        <authorList>
            <consortium name="US DOE Joint Genome Institute (JGI-PGF)"/>
            <person name="Walter F."/>
            <person name="Albersmeier A."/>
            <person name="Kalinowski J."/>
            <person name="Ruckert C."/>
        </authorList>
    </citation>
    <scope>NUCLEOTIDE SEQUENCE</scope>
    <source>
        <strain evidence="2">CGMCC 1.6333</strain>
    </source>
</reference>
<protein>
    <submittedName>
        <fullName evidence="2">Competence protein ComGF</fullName>
    </submittedName>
</protein>
<dbReference type="InterPro" id="IPR016977">
    <property type="entry name" value="ComGF"/>
</dbReference>